<dbReference type="Gene3D" id="2.40.160.50">
    <property type="entry name" value="membrane protein fhac: a member of the omp85/tpsb transporter family"/>
    <property type="match status" value="1"/>
</dbReference>
<proteinExistence type="predicted"/>
<keyword evidence="3" id="KW-0732">Signal</keyword>
<evidence type="ECO:0000256" key="5">
    <source>
        <dbReference type="ARBA" id="ARBA00023237"/>
    </source>
</evidence>
<keyword evidence="2" id="KW-0812">Transmembrane</keyword>
<accession>A0ABV9KA76</accession>
<keyword evidence="4" id="KW-0472">Membrane</keyword>
<comment type="subcellular location">
    <subcellularLocation>
        <location evidence="1">Membrane</location>
    </subcellularLocation>
</comment>
<reference evidence="8" key="1">
    <citation type="journal article" date="2019" name="Int. J. Syst. Evol. Microbiol.">
        <title>The Global Catalogue of Microorganisms (GCM) 10K type strain sequencing project: providing services to taxonomists for standard genome sequencing and annotation.</title>
        <authorList>
            <consortium name="The Broad Institute Genomics Platform"/>
            <consortium name="The Broad Institute Genome Sequencing Center for Infectious Disease"/>
            <person name="Wu L."/>
            <person name="Ma J."/>
        </authorList>
    </citation>
    <scope>NUCLEOTIDE SEQUENCE [LARGE SCALE GENOMIC DNA]</scope>
    <source>
        <strain evidence="8">CGMCC 4.7357</strain>
    </source>
</reference>
<dbReference type="InterPro" id="IPR000184">
    <property type="entry name" value="Bac_surfAg_D15"/>
</dbReference>
<dbReference type="EMBL" id="JBHSGO010000217">
    <property type="protein sequence ID" value="MFC4666881.1"/>
    <property type="molecule type" value="Genomic_DNA"/>
</dbReference>
<keyword evidence="8" id="KW-1185">Reference proteome</keyword>
<evidence type="ECO:0000313" key="8">
    <source>
        <dbReference type="Proteomes" id="UP001596020"/>
    </source>
</evidence>
<dbReference type="Pfam" id="PF01103">
    <property type="entry name" value="Omp85"/>
    <property type="match status" value="1"/>
</dbReference>
<evidence type="ECO:0000256" key="4">
    <source>
        <dbReference type="ARBA" id="ARBA00023136"/>
    </source>
</evidence>
<dbReference type="PANTHER" id="PTHR12815:SF47">
    <property type="entry name" value="TRANSLOCATION AND ASSEMBLY MODULE SUBUNIT TAMA"/>
    <property type="match status" value="1"/>
</dbReference>
<organism evidence="7 8">
    <name type="scientific">Falsiporphyromonas endometrii</name>
    <dbReference type="NCBI Taxonomy" id="1387297"/>
    <lineage>
        <taxon>Bacteria</taxon>
        <taxon>Pseudomonadati</taxon>
        <taxon>Bacteroidota</taxon>
        <taxon>Bacteroidia</taxon>
        <taxon>Bacteroidales</taxon>
        <taxon>Porphyromonadaceae</taxon>
        <taxon>Falsiporphyromonas</taxon>
    </lineage>
</organism>
<evidence type="ECO:0000259" key="6">
    <source>
        <dbReference type="Pfam" id="PF01103"/>
    </source>
</evidence>
<name>A0ABV9KA76_9PORP</name>
<gene>
    <name evidence="7" type="ORF">ACFO3G_09775</name>
</gene>
<protein>
    <submittedName>
        <fullName evidence="7">BamA/TamA family outer membrane protein</fullName>
    </submittedName>
</protein>
<keyword evidence="5" id="KW-0998">Cell outer membrane</keyword>
<evidence type="ECO:0000256" key="3">
    <source>
        <dbReference type="ARBA" id="ARBA00022729"/>
    </source>
</evidence>
<feature type="domain" description="Bacterial surface antigen (D15)" evidence="6">
    <location>
        <begin position="368"/>
        <end position="752"/>
    </location>
</feature>
<evidence type="ECO:0000313" key="7">
    <source>
        <dbReference type="EMBL" id="MFC4666881.1"/>
    </source>
</evidence>
<dbReference type="PROSITE" id="PS51257">
    <property type="entry name" value="PROKAR_LIPOPROTEIN"/>
    <property type="match status" value="1"/>
</dbReference>
<comment type="caution">
    <text evidence="7">The sequence shown here is derived from an EMBL/GenBank/DDBJ whole genome shotgun (WGS) entry which is preliminary data.</text>
</comment>
<dbReference type="Proteomes" id="UP001596020">
    <property type="component" value="Unassembled WGS sequence"/>
</dbReference>
<dbReference type="InterPro" id="IPR039910">
    <property type="entry name" value="D15-like"/>
</dbReference>
<evidence type="ECO:0000256" key="2">
    <source>
        <dbReference type="ARBA" id="ARBA00022692"/>
    </source>
</evidence>
<dbReference type="PANTHER" id="PTHR12815">
    <property type="entry name" value="SORTING AND ASSEMBLY MACHINERY SAMM50 PROTEIN FAMILY MEMBER"/>
    <property type="match status" value="1"/>
</dbReference>
<sequence length="754" mass="86603">MRYLLVSMLILTGISACSTTKNLPEGEYLLKKTQIVSSDKKVKLPSDMSDYLNLKANNKMFGIIPVKLYVYNWSNSKSNSWWNSVCKKLGEMPSILNKALIKEDAERLTEVMYSEGYLQAHTTYKIDTISSKKACLIYTIYPGKRYKINTYNKIIDDPHIAAIIEEDSIKTNRKNDLIRQGRYLIPNHLEEERKRIVDLLGENGYFAYDPNNVFFEIDTTKLASAADVRLRILDNNAPIYRIGNITFTCFNDDYQGQSVSADSIEYDGNKFVFFDKKLPLRTSVFEQNTFLKSGQLYRSKNLSKTYASLNTLQALKYSNIRLIPRESSPMDSTKYLDVNILTQMGKSKQFTAELIGLNSAGDFGVASSIGFTHRNIFKGSETFSIKGKIGYEAISQIKNNFLEYGLDGSLRFPRILVPFISKKQKENMKVNSELNVSYNFQKRPEFKRVLLSGKWSYLWNSYGKYMYRHQFKLLDVDFLHLPFIDPQFHASLPPSAELYNYTNQFIVGSGYTFTLSKKADKLFASSDFSLRINVQLAGNMLNMISRLSHAKKDEHGAYSLFKINYAQFAKADFDFAKSFKTSSKSALALHLAFGIAYPYGNAKHIPFELRYFGGGANTVRGWKTRELGPGSMPKEAALSIFNQAGDIQLFGNIEYRFKPFWRFQLATYIDAGNIWTIKDYASQPSGQFRINQFYKEIALSYGIGFRLDFDYFLIRFDTGFKAYDPQEHRGHRWVIKHPNLGSHFAWHFSVGYPF</sequence>
<evidence type="ECO:0000256" key="1">
    <source>
        <dbReference type="ARBA" id="ARBA00004370"/>
    </source>
</evidence>